<comment type="subcellular location">
    <subcellularLocation>
        <location evidence="1">Cell membrane</location>
        <topology evidence="1">Multi-pass membrane protein</topology>
    </subcellularLocation>
    <subcellularLocation>
        <location evidence="8">Membrane</location>
        <topology evidence="8">Multi-pass membrane protein</topology>
    </subcellularLocation>
</comment>
<dbReference type="Proteomes" id="UP000063965">
    <property type="component" value="Chromosome"/>
</dbReference>
<evidence type="ECO:0000313" key="11">
    <source>
        <dbReference type="EMBL" id="AKQ33556.1"/>
    </source>
</evidence>
<feature type="transmembrane region" description="Helical" evidence="9">
    <location>
        <begin position="263"/>
        <end position="287"/>
    </location>
</feature>
<feature type="transmembrane region" description="Helical" evidence="9">
    <location>
        <begin position="370"/>
        <end position="390"/>
    </location>
</feature>
<evidence type="ECO:0000256" key="7">
    <source>
        <dbReference type="ARBA" id="ARBA00023136"/>
    </source>
</evidence>
<evidence type="ECO:0000256" key="6">
    <source>
        <dbReference type="ARBA" id="ARBA00022989"/>
    </source>
</evidence>
<dbReference type="CDD" id="cd17346">
    <property type="entry name" value="MFS_DtpA_like"/>
    <property type="match status" value="1"/>
</dbReference>
<feature type="transmembrane region" description="Helical" evidence="9">
    <location>
        <begin position="71"/>
        <end position="89"/>
    </location>
</feature>
<keyword evidence="5" id="KW-0653">Protein transport</keyword>
<evidence type="ECO:0000256" key="3">
    <source>
        <dbReference type="ARBA" id="ARBA00022475"/>
    </source>
</evidence>
<keyword evidence="7 9" id="KW-0472">Membrane</keyword>
<dbReference type="InterPro" id="IPR005279">
    <property type="entry name" value="Dipep/tripep_permease"/>
</dbReference>
<dbReference type="InterPro" id="IPR036259">
    <property type="entry name" value="MFS_trans_sf"/>
</dbReference>
<feature type="transmembrane region" description="Helical" evidence="9">
    <location>
        <begin position="233"/>
        <end position="251"/>
    </location>
</feature>
<keyword evidence="2 8" id="KW-0813">Transport</keyword>
<keyword evidence="6 9" id="KW-1133">Transmembrane helix</keyword>
<feature type="transmembrane region" description="Helical" evidence="9">
    <location>
        <begin position="346"/>
        <end position="364"/>
    </location>
</feature>
<dbReference type="PANTHER" id="PTHR23517">
    <property type="entry name" value="RESISTANCE PROTEIN MDTM, PUTATIVE-RELATED-RELATED"/>
    <property type="match status" value="1"/>
</dbReference>
<name>A0ABM5UU24_9COXI</name>
<feature type="transmembrane region" description="Helical" evidence="9">
    <location>
        <begin position="21"/>
        <end position="39"/>
    </location>
</feature>
<keyword evidence="4 8" id="KW-0812">Transmembrane</keyword>
<dbReference type="PANTHER" id="PTHR23517:SF15">
    <property type="entry name" value="PROTON-DEPENDENT OLIGOPEPTIDE FAMILY TRANSPORT PROTEIN"/>
    <property type="match status" value="1"/>
</dbReference>
<dbReference type="InterPro" id="IPR050171">
    <property type="entry name" value="MFS_Transporters"/>
</dbReference>
<dbReference type="InterPro" id="IPR000109">
    <property type="entry name" value="POT_fam"/>
</dbReference>
<sequence>MKQPRALTPLFLTEMWERFSFYITQSLLILYLTSALNFADLQAYMILGEFTALVYIAPLAGGYLADRVFGARYAILVGAIFLGIGYFLLGIAGQKLLFLSLSILVVGNGLLKPNISSFLGEFYYEDDPRRDAGFTLFYIGINLGGLLALGSAGFIQEKFGWNIAFLSAGVGIAITLLTFCFGFKTFENRGLPIPPNQISPAFLRWLRYKSNLLILFVLTIIIAYFLLSSNSFASLFQLILGVFILIVLFIISSRLEKQVRNKFLALIIIVIASIVFWGIFFQAFASVNLFTQRIVDRNIFGIFIPSPAFIALESIFIILLGPFLASLWQRLHTKKLDPTPGTKFSLAMFSTALAMLLLALVTHWTEASGLVHPLGILIFYFFLTLGEMLLSPIGLSMVTKLSPPHLTGLMMGIWFMALGFGGQLSGFLAEAARVSHQVQDIHAASEIYRHAFVNNAILTFIVGLGLFALSPWLKRLMKS</sequence>
<dbReference type="PROSITE" id="PS50850">
    <property type="entry name" value="MFS"/>
    <property type="match status" value="1"/>
</dbReference>
<keyword evidence="3" id="KW-1003">Cell membrane</keyword>
<feature type="transmembrane region" description="Helical" evidence="9">
    <location>
        <begin position="161"/>
        <end position="183"/>
    </location>
</feature>
<feature type="transmembrane region" description="Helical" evidence="9">
    <location>
        <begin position="45"/>
        <end position="64"/>
    </location>
</feature>
<evidence type="ECO:0000256" key="8">
    <source>
        <dbReference type="RuleBase" id="RU003755"/>
    </source>
</evidence>
<dbReference type="PROSITE" id="PS01022">
    <property type="entry name" value="PTR2_1"/>
    <property type="match status" value="1"/>
</dbReference>
<dbReference type="EMBL" id="CP011126">
    <property type="protein sequence ID" value="AKQ33556.1"/>
    <property type="molecule type" value="Genomic_DNA"/>
</dbReference>
<dbReference type="InterPro" id="IPR020846">
    <property type="entry name" value="MFS_dom"/>
</dbReference>
<accession>A0ABM5UU24</accession>
<dbReference type="SUPFAM" id="SSF103473">
    <property type="entry name" value="MFS general substrate transporter"/>
    <property type="match status" value="2"/>
</dbReference>
<evidence type="ECO:0000259" key="10">
    <source>
        <dbReference type="PROSITE" id="PS50850"/>
    </source>
</evidence>
<dbReference type="NCBIfam" id="TIGR00924">
    <property type="entry name" value="yjdL_sub1_fam"/>
    <property type="match status" value="1"/>
</dbReference>
<keyword evidence="12" id="KW-1185">Reference proteome</keyword>
<evidence type="ECO:0000256" key="2">
    <source>
        <dbReference type="ARBA" id="ARBA00022448"/>
    </source>
</evidence>
<evidence type="ECO:0000313" key="12">
    <source>
        <dbReference type="Proteomes" id="UP000063965"/>
    </source>
</evidence>
<proteinExistence type="inferred from homology"/>
<evidence type="ECO:0000256" key="4">
    <source>
        <dbReference type="ARBA" id="ARBA00022692"/>
    </source>
</evidence>
<feature type="domain" description="Major facilitator superfamily (MFS) profile" evidence="10">
    <location>
        <begin position="6"/>
        <end position="474"/>
    </location>
</feature>
<dbReference type="InterPro" id="IPR018456">
    <property type="entry name" value="PTR2_symporter_CS"/>
</dbReference>
<protein>
    <submittedName>
        <fullName evidence="11">Di-/tripeptide transporter</fullName>
    </submittedName>
</protein>
<feature type="transmembrane region" description="Helical" evidence="9">
    <location>
        <begin position="95"/>
        <end position="111"/>
    </location>
</feature>
<evidence type="ECO:0000256" key="9">
    <source>
        <dbReference type="SAM" id="Phobius"/>
    </source>
</evidence>
<feature type="transmembrane region" description="Helical" evidence="9">
    <location>
        <begin position="210"/>
        <end position="227"/>
    </location>
</feature>
<feature type="transmembrane region" description="Helical" evidence="9">
    <location>
        <begin position="299"/>
        <end position="325"/>
    </location>
</feature>
<feature type="transmembrane region" description="Helical" evidence="9">
    <location>
        <begin position="411"/>
        <end position="432"/>
    </location>
</feature>
<dbReference type="PROSITE" id="PS01023">
    <property type="entry name" value="PTR2_2"/>
    <property type="match status" value="1"/>
</dbReference>
<reference evidence="11 12" key="1">
    <citation type="journal article" date="2015" name="Genome Biol. Evol.">
        <title>Distinctive Genome Reduction Rates Revealed by Genomic Analyses of Two Coxiella-Like Endosymbionts in Ticks.</title>
        <authorList>
            <person name="Gottlieb Y."/>
            <person name="Lalzar I."/>
            <person name="Klasson L."/>
        </authorList>
    </citation>
    <scope>NUCLEOTIDE SEQUENCE [LARGE SCALE GENOMIC DNA]</scope>
    <source>
        <strain evidence="11 12">CRt</strain>
    </source>
</reference>
<dbReference type="Pfam" id="PF00854">
    <property type="entry name" value="PTR2"/>
    <property type="match status" value="1"/>
</dbReference>
<dbReference type="Gene3D" id="1.20.1250.20">
    <property type="entry name" value="MFS general substrate transporter like domains"/>
    <property type="match status" value="1"/>
</dbReference>
<evidence type="ECO:0000256" key="1">
    <source>
        <dbReference type="ARBA" id="ARBA00004651"/>
    </source>
</evidence>
<keyword evidence="5" id="KW-0571">Peptide transport</keyword>
<feature type="transmembrane region" description="Helical" evidence="9">
    <location>
        <begin position="132"/>
        <end position="155"/>
    </location>
</feature>
<comment type="similarity">
    <text evidence="8">Belongs to the major facilitator superfamily. Proton-dependent oligopeptide transporter (POT/PTR) (TC 2.A.17) family.</text>
</comment>
<feature type="transmembrane region" description="Helical" evidence="9">
    <location>
        <begin position="452"/>
        <end position="473"/>
    </location>
</feature>
<evidence type="ECO:0000256" key="5">
    <source>
        <dbReference type="ARBA" id="ARBA00022856"/>
    </source>
</evidence>
<gene>
    <name evidence="11" type="ORF">CleRT_07260</name>
</gene>
<organism evidence="11 12">
    <name type="scientific">Candidatus Coxiella mudrowiae</name>
    <dbReference type="NCBI Taxonomy" id="2054173"/>
    <lineage>
        <taxon>Bacteria</taxon>
        <taxon>Pseudomonadati</taxon>
        <taxon>Pseudomonadota</taxon>
        <taxon>Gammaproteobacteria</taxon>
        <taxon>Legionellales</taxon>
        <taxon>Coxiellaceae</taxon>
        <taxon>Coxiella</taxon>
    </lineage>
</organism>